<dbReference type="EMBL" id="OZ023712">
    <property type="protein sequence ID" value="CAK9860260.1"/>
    <property type="molecule type" value="Genomic_DNA"/>
</dbReference>
<reference evidence="1" key="1">
    <citation type="submission" date="2024-03" db="EMBL/GenBank/DDBJ databases">
        <authorList>
            <consortium name="ELIXIR-Norway"/>
            <consortium name="Elixir Norway"/>
        </authorList>
    </citation>
    <scope>NUCLEOTIDE SEQUENCE</scope>
</reference>
<evidence type="ECO:0000313" key="1">
    <source>
        <dbReference type="EMBL" id="CAK9860260.1"/>
    </source>
</evidence>
<name>A0ABP1ACM6_9BRYO</name>
<proteinExistence type="predicted"/>
<gene>
    <name evidence="1" type="ORF">CSSPJE1EN2_LOCUS3255</name>
</gene>
<sequence length="107" mass="11421">MHSRFESKKILQAAETIHGLLSMMYCRQLLIPAVLICSGSSSAVVLIGCAATGGTAAGGSSGDDHDSSVMGSFMMLRTVHKYSESAREIMKARYGDDHLAAASWPRE</sequence>
<accession>A0ABP1ACM6</accession>
<evidence type="ECO:0000313" key="2">
    <source>
        <dbReference type="Proteomes" id="UP001497522"/>
    </source>
</evidence>
<keyword evidence="2" id="KW-1185">Reference proteome</keyword>
<organism evidence="1 2">
    <name type="scientific">Sphagnum jensenii</name>
    <dbReference type="NCBI Taxonomy" id="128206"/>
    <lineage>
        <taxon>Eukaryota</taxon>
        <taxon>Viridiplantae</taxon>
        <taxon>Streptophyta</taxon>
        <taxon>Embryophyta</taxon>
        <taxon>Bryophyta</taxon>
        <taxon>Sphagnophytina</taxon>
        <taxon>Sphagnopsida</taxon>
        <taxon>Sphagnales</taxon>
        <taxon>Sphagnaceae</taxon>
        <taxon>Sphagnum</taxon>
    </lineage>
</organism>
<dbReference type="Proteomes" id="UP001497522">
    <property type="component" value="Chromosome 11"/>
</dbReference>
<protein>
    <submittedName>
        <fullName evidence="1">Uncharacterized protein</fullName>
    </submittedName>
</protein>